<dbReference type="STRING" id="665467.SAMN02982931_03225"/>
<keyword evidence="1" id="KW-0732">Signal</keyword>
<dbReference type="EMBL" id="FMXQ01000006">
    <property type="protein sequence ID" value="SDB42026.1"/>
    <property type="molecule type" value="Genomic_DNA"/>
</dbReference>
<dbReference type="InterPro" id="IPR002491">
    <property type="entry name" value="ABC_transptr_periplasmic_BD"/>
</dbReference>
<dbReference type="Proteomes" id="UP000199071">
    <property type="component" value="Unassembled WGS sequence"/>
</dbReference>
<feature type="signal peptide" evidence="1">
    <location>
        <begin position="1"/>
        <end position="19"/>
    </location>
</feature>
<evidence type="ECO:0000259" key="2">
    <source>
        <dbReference type="PROSITE" id="PS50983"/>
    </source>
</evidence>
<protein>
    <submittedName>
        <fullName evidence="3">Iron complex transport system substrate-binding protein</fullName>
    </submittedName>
</protein>
<feature type="domain" description="Fe/B12 periplasmic-binding" evidence="2">
    <location>
        <begin position="32"/>
        <end position="286"/>
    </location>
</feature>
<dbReference type="AlphaFoldDB" id="A0A1G6DA49"/>
<dbReference type="PANTHER" id="PTHR30535:SF4">
    <property type="entry name" value="HEMIN-BINDING PERIPLASMIC PROTEIN HMUT"/>
    <property type="match status" value="1"/>
</dbReference>
<evidence type="ECO:0000256" key="1">
    <source>
        <dbReference type="SAM" id="SignalP"/>
    </source>
</evidence>
<evidence type="ECO:0000313" key="4">
    <source>
        <dbReference type="Proteomes" id="UP000199071"/>
    </source>
</evidence>
<proteinExistence type="predicted"/>
<dbReference type="InterPro" id="IPR050902">
    <property type="entry name" value="ABC_Transporter_SBP"/>
</dbReference>
<reference evidence="3 4" key="1">
    <citation type="submission" date="2016-10" db="EMBL/GenBank/DDBJ databases">
        <authorList>
            <person name="de Groot N.N."/>
        </authorList>
    </citation>
    <scope>NUCLEOTIDE SEQUENCE [LARGE SCALE GENOMIC DNA]</scope>
    <source>
        <strain evidence="3 4">ATCC 35022</strain>
    </source>
</reference>
<name>A0A1G6DA49_9HYPH</name>
<dbReference type="RefSeq" id="WP_244521295.1">
    <property type="nucleotide sequence ID" value="NZ_FMXQ01000006.1"/>
</dbReference>
<organism evidence="3 4">
    <name type="scientific">Bauldia litoralis</name>
    <dbReference type="NCBI Taxonomy" id="665467"/>
    <lineage>
        <taxon>Bacteria</taxon>
        <taxon>Pseudomonadati</taxon>
        <taxon>Pseudomonadota</taxon>
        <taxon>Alphaproteobacteria</taxon>
        <taxon>Hyphomicrobiales</taxon>
        <taxon>Kaistiaceae</taxon>
        <taxon>Bauldia</taxon>
    </lineage>
</organism>
<dbReference type="SUPFAM" id="SSF53807">
    <property type="entry name" value="Helical backbone' metal receptor"/>
    <property type="match status" value="1"/>
</dbReference>
<dbReference type="PANTHER" id="PTHR30535">
    <property type="entry name" value="VITAMIN B12-BINDING PROTEIN"/>
    <property type="match status" value="1"/>
</dbReference>
<gene>
    <name evidence="3" type="ORF">SAMN02982931_03225</name>
</gene>
<evidence type="ECO:0000313" key="3">
    <source>
        <dbReference type="EMBL" id="SDB42026.1"/>
    </source>
</evidence>
<dbReference type="PROSITE" id="PS50983">
    <property type="entry name" value="FE_B12_PBP"/>
    <property type="match status" value="1"/>
</dbReference>
<keyword evidence="4" id="KW-1185">Reference proteome</keyword>
<sequence>MPSFVVVLGLLIASIVVVAAETAPVAEEPPRRIVSINLCADELLIALADPDQIASLSVYATDPKLSYFATQAAAFRHDAGEAETVVEREPDLVLAGRYTKRATRDMLTALGYPVELLDPARSIDESIVQIRQVASLVGHPERGEALVAEIDAARTRASDALTGDAMPTAAVYQRRGYVTGGDTLTGELMTAVGIANAGGDLAGGRGGFVRLERLISEPPDYLLVTTPAIAPGDQGEALLAHPALAELFPPDRRILLPERLTVCGGPSLPAALDWLSQEARRVMDER</sequence>
<dbReference type="Gene3D" id="3.40.50.1980">
    <property type="entry name" value="Nitrogenase molybdenum iron protein domain"/>
    <property type="match status" value="2"/>
</dbReference>
<feature type="chain" id="PRO_5011551360" evidence="1">
    <location>
        <begin position="20"/>
        <end position="286"/>
    </location>
</feature>
<accession>A0A1G6DA49</accession>
<dbReference type="Pfam" id="PF01497">
    <property type="entry name" value="Peripla_BP_2"/>
    <property type="match status" value="1"/>
</dbReference>